<dbReference type="SUPFAM" id="SSF53098">
    <property type="entry name" value="Ribonuclease H-like"/>
    <property type="match status" value="1"/>
</dbReference>
<feature type="chain" id="PRO_5016901457" description="Integrase catalytic domain-containing protein" evidence="1">
    <location>
        <begin position="20"/>
        <end position="156"/>
    </location>
</feature>
<dbReference type="InterPro" id="IPR036397">
    <property type="entry name" value="RNaseH_sf"/>
</dbReference>
<keyword evidence="3" id="KW-1185">Reference proteome</keyword>
<accession>A0A371HTR3</accession>
<sequence>TFQLKRFTSLFGSLLCTTSTFLELSSLVQDFCRNLETHLIFTFVEHPQTNGQVEVANKVIFNKLQRQPYNCVVVQSHHPTLLHTRTISTSFTTLMPLSPSKHHGRTLGNHLPPPKVAYHRTTLKYNTRIVPIVLWIDDLVLKHAKLNQIANKFFAK</sequence>
<name>A0A371HTR3_MUCPR</name>
<protein>
    <recommendedName>
        <fullName evidence="4">Integrase catalytic domain-containing protein</fullName>
    </recommendedName>
</protein>
<dbReference type="GO" id="GO:0003676">
    <property type="term" value="F:nucleic acid binding"/>
    <property type="evidence" value="ECO:0007669"/>
    <property type="project" value="InterPro"/>
</dbReference>
<dbReference type="InterPro" id="IPR012337">
    <property type="entry name" value="RNaseH-like_sf"/>
</dbReference>
<dbReference type="Gene3D" id="3.30.420.10">
    <property type="entry name" value="Ribonuclease H-like superfamily/Ribonuclease H"/>
    <property type="match status" value="1"/>
</dbReference>
<reference evidence="2" key="1">
    <citation type="submission" date="2018-05" db="EMBL/GenBank/DDBJ databases">
        <title>Draft genome of Mucuna pruriens seed.</title>
        <authorList>
            <person name="Nnadi N.E."/>
            <person name="Vos R."/>
            <person name="Hasami M.H."/>
            <person name="Devisetty U.K."/>
            <person name="Aguiy J.C."/>
        </authorList>
    </citation>
    <scope>NUCLEOTIDE SEQUENCE [LARGE SCALE GENOMIC DNA]</scope>
    <source>
        <strain evidence="2">JCA_2017</strain>
    </source>
</reference>
<dbReference type="AlphaFoldDB" id="A0A371HTR3"/>
<evidence type="ECO:0000313" key="2">
    <source>
        <dbReference type="EMBL" id="RDY06185.1"/>
    </source>
</evidence>
<proteinExistence type="predicted"/>
<evidence type="ECO:0000256" key="1">
    <source>
        <dbReference type="SAM" id="SignalP"/>
    </source>
</evidence>
<evidence type="ECO:0008006" key="4">
    <source>
        <dbReference type="Google" id="ProtNLM"/>
    </source>
</evidence>
<dbReference type="EMBL" id="QJKJ01001731">
    <property type="protein sequence ID" value="RDY06185.1"/>
    <property type="molecule type" value="Genomic_DNA"/>
</dbReference>
<keyword evidence="1" id="KW-0732">Signal</keyword>
<comment type="caution">
    <text evidence="2">The sequence shown here is derived from an EMBL/GenBank/DDBJ whole genome shotgun (WGS) entry which is preliminary data.</text>
</comment>
<feature type="non-terminal residue" evidence="2">
    <location>
        <position position="1"/>
    </location>
</feature>
<evidence type="ECO:0000313" key="3">
    <source>
        <dbReference type="Proteomes" id="UP000257109"/>
    </source>
</evidence>
<dbReference type="Proteomes" id="UP000257109">
    <property type="component" value="Unassembled WGS sequence"/>
</dbReference>
<organism evidence="2 3">
    <name type="scientific">Mucuna pruriens</name>
    <name type="common">Velvet bean</name>
    <name type="synonym">Dolichos pruriens</name>
    <dbReference type="NCBI Taxonomy" id="157652"/>
    <lineage>
        <taxon>Eukaryota</taxon>
        <taxon>Viridiplantae</taxon>
        <taxon>Streptophyta</taxon>
        <taxon>Embryophyta</taxon>
        <taxon>Tracheophyta</taxon>
        <taxon>Spermatophyta</taxon>
        <taxon>Magnoliopsida</taxon>
        <taxon>eudicotyledons</taxon>
        <taxon>Gunneridae</taxon>
        <taxon>Pentapetalae</taxon>
        <taxon>rosids</taxon>
        <taxon>fabids</taxon>
        <taxon>Fabales</taxon>
        <taxon>Fabaceae</taxon>
        <taxon>Papilionoideae</taxon>
        <taxon>50 kb inversion clade</taxon>
        <taxon>NPAAA clade</taxon>
        <taxon>indigoferoid/millettioid clade</taxon>
        <taxon>Phaseoleae</taxon>
        <taxon>Mucuna</taxon>
    </lineage>
</organism>
<gene>
    <name evidence="2" type="ORF">CR513_09870</name>
</gene>
<feature type="signal peptide" evidence="1">
    <location>
        <begin position="1"/>
        <end position="19"/>
    </location>
</feature>